<name>A0AAV7N1E4_PLEWA</name>
<evidence type="ECO:0000256" key="1">
    <source>
        <dbReference type="SAM" id="MobiDB-lite"/>
    </source>
</evidence>
<comment type="caution">
    <text evidence="2">The sequence shown here is derived from an EMBL/GenBank/DDBJ whole genome shotgun (WGS) entry which is preliminary data.</text>
</comment>
<feature type="compositionally biased region" description="Basic and acidic residues" evidence="1">
    <location>
        <begin position="60"/>
        <end position="71"/>
    </location>
</feature>
<proteinExistence type="predicted"/>
<feature type="compositionally biased region" description="Polar residues" evidence="1">
    <location>
        <begin position="79"/>
        <end position="88"/>
    </location>
</feature>
<dbReference type="EMBL" id="JANPWB010000013">
    <property type="protein sequence ID" value="KAJ1109104.1"/>
    <property type="molecule type" value="Genomic_DNA"/>
</dbReference>
<organism evidence="2 3">
    <name type="scientific">Pleurodeles waltl</name>
    <name type="common">Iberian ribbed newt</name>
    <dbReference type="NCBI Taxonomy" id="8319"/>
    <lineage>
        <taxon>Eukaryota</taxon>
        <taxon>Metazoa</taxon>
        <taxon>Chordata</taxon>
        <taxon>Craniata</taxon>
        <taxon>Vertebrata</taxon>
        <taxon>Euteleostomi</taxon>
        <taxon>Amphibia</taxon>
        <taxon>Batrachia</taxon>
        <taxon>Caudata</taxon>
        <taxon>Salamandroidea</taxon>
        <taxon>Salamandridae</taxon>
        <taxon>Pleurodelinae</taxon>
        <taxon>Pleurodeles</taxon>
    </lineage>
</organism>
<dbReference type="AlphaFoldDB" id="A0AAV7N1E4"/>
<reference evidence="2" key="1">
    <citation type="journal article" date="2022" name="bioRxiv">
        <title>Sequencing and chromosome-scale assembly of the giantPleurodeles waltlgenome.</title>
        <authorList>
            <person name="Brown T."/>
            <person name="Elewa A."/>
            <person name="Iarovenko S."/>
            <person name="Subramanian E."/>
            <person name="Araus A.J."/>
            <person name="Petzold A."/>
            <person name="Susuki M."/>
            <person name="Suzuki K.-i.T."/>
            <person name="Hayashi T."/>
            <person name="Toyoda A."/>
            <person name="Oliveira C."/>
            <person name="Osipova E."/>
            <person name="Leigh N.D."/>
            <person name="Simon A."/>
            <person name="Yun M.H."/>
        </authorList>
    </citation>
    <scope>NUCLEOTIDE SEQUENCE</scope>
    <source>
        <strain evidence="2">20211129_DDA</strain>
        <tissue evidence="2">Liver</tissue>
    </source>
</reference>
<protein>
    <submittedName>
        <fullName evidence="2">Uncharacterized protein</fullName>
    </submittedName>
</protein>
<accession>A0AAV7N1E4</accession>
<sequence>MFGEVAEPSKSWGCNKRVVGPASHCKVEERGEPGQKWSTGMTMERGTVIPGRVQVWVVNRQREPSDNKARLDNLPPRHSVTSSAPLDT</sequence>
<gene>
    <name evidence="2" type="ORF">NDU88_006469</name>
</gene>
<feature type="region of interest" description="Disordered" evidence="1">
    <location>
        <begin position="60"/>
        <end position="88"/>
    </location>
</feature>
<evidence type="ECO:0000313" key="3">
    <source>
        <dbReference type="Proteomes" id="UP001066276"/>
    </source>
</evidence>
<keyword evidence="3" id="KW-1185">Reference proteome</keyword>
<dbReference type="Proteomes" id="UP001066276">
    <property type="component" value="Chromosome 9"/>
</dbReference>
<evidence type="ECO:0000313" key="2">
    <source>
        <dbReference type="EMBL" id="KAJ1109104.1"/>
    </source>
</evidence>